<keyword evidence="1" id="KW-0472">Membrane</keyword>
<gene>
    <name evidence="2" type="ORF">GALMADRAFT_34354</name>
</gene>
<keyword evidence="1" id="KW-0812">Transmembrane</keyword>
<organism evidence="2 3">
    <name type="scientific">Galerina marginata (strain CBS 339.88)</name>
    <dbReference type="NCBI Taxonomy" id="685588"/>
    <lineage>
        <taxon>Eukaryota</taxon>
        <taxon>Fungi</taxon>
        <taxon>Dikarya</taxon>
        <taxon>Basidiomycota</taxon>
        <taxon>Agaricomycotina</taxon>
        <taxon>Agaricomycetes</taxon>
        <taxon>Agaricomycetidae</taxon>
        <taxon>Agaricales</taxon>
        <taxon>Agaricineae</taxon>
        <taxon>Strophariaceae</taxon>
        <taxon>Galerina</taxon>
    </lineage>
</organism>
<feature type="transmembrane region" description="Helical" evidence="1">
    <location>
        <begin position="40"/>
        <end position="67"/>
    </location>
</feature>
<feature type="transmembrane region" description="Helical" evidence="1">
    <location>
        <begin position="95"/>
        <end position="115"/>
    </location>
</feature>
<feature type="non-terminal residue" evidence="2">
    <location>
        <position position="135"/>
    </location>
</feature>
<name>A0A067T8S3_GALM3</name>
<evidence type="ECO:0000313" key="2">
    <source>
        <dbReference type="EMBL" id="KDR79516.1"/>
    </source>
</evidence>
<dbReference type="EMBL" id="KL142373">
    <property type="protein sequence ID" value="KDR79516.1"/>
    <property type="molecule type" value="Genomic_DNA"/>
</dbReference>
<dbReference type="STRING" id="685588.A0A067T8S3"/>
<reference evidence="3" key="1">
    <citation type="journal article" date="2014" name="Proc. Natl. Acad. Sci. U.S.A.">
        <title>Extensive sampling of basidiomycete genomes demonstrates inadequacy of the white-rot/brown-rot paradigm for wood decay fungi.</title>
        <authorList>
            <person name="Riley R."/>
            <person name="Salamov A.A."/>
            <person name="Brown D.W."/>
            <person name="Nagy L.G."/>
            <person name="Floudas D."/>
            <person name="Held B.W."/>
            <person name="Levasseur A."/>
            <person name="Lombard V."/>
            <person name="Morin E."/>
            <person name="Otillar R."/>
            <person name="Lindquist E.A."/>
            <person name="Sun H."/>
            <person name="LaButti K.M."/>
            <person name="Schmutz J."/>
            <person name="Jabbour D."/>
            <person name="Luo H."/>
            <person name="Baker S.E."/>
            <person name="Pisabarro A.G."/>
            <person name="Walton J.D."/>
            <person name="Blanchette R.A."/>
            <person name="Henrissat B."/>
            <person name="Martin F."/>
            <person name="Cullen D."/>
            <person name="Hibbett D.S."/>
            <person name="Grigoriev I.V."/>
        </authorList>
    </citation>
    <scope>NUCLEOTIDE SEQUENCE [LARGE SCALE GENOMIC DNA]</scope>
    <source>
        <strain evidence="3">CBS 339.88</strain>
    </source>
</reference>
<keyword evidence="3" id="KW-1185">Reference proteome</keyword>
<dbReference type="HOGENOM" id="CLU_130557_0_0_1"/>
<evidence type="ECO:0000313" key="3">
    <source>
        <dbReference type="Proteomes" id="UP000027222"/>
    </source>
</evidence>
<keyword evidence="1" id="KW-1133">Transmembrane helix</keyword>
<evidence type="ECO:0000256" key="1">
    <source>
        <dbReference type="SAM" id="Phobius"/>
    </source>
</evidence>
<dbReference type="Proteomes" id="UP000027222">
    <property type="component" value="Unassembled WGS sequence"/>
</dbReference>
<dbReference type="AlphaFoldDB" id="A0A067T8S3"/>
<protein>
    <submittedName>
        <fullName evidence="2">Uncharacterized protein</fullName>
    </submittedName>
</protein>
<proteinExistence type="predicted"/>
<sequence>MSLLYGCIFIIRFGTMRKTYKGAEWAEEAQKSRTGIWWNIWVLLAMPATWLAWSMILYITTVMAFVWRTSPFPSPSLSSTTTPSETSLQILVPRIVISLVLTLGLVYFILIALTLRKYGEMMDRAWQRRIWGWMR</sequence>
<accession>A0A067T8S3</accession>
<dbReference type="OrthoDB" id="3062801at2759"/>